<reference evidence="1" key="2">
    <citation type="submission" date="2023-03" db="EMBL/GenBank/DDBJ databases">
        <authorList>
            <person name="Zajac M."/>
            <person name="Kwit R."/>
            <person name="Wasyl D."/>
        </authorList>
    </citation>
    <scope>NUCLEOTIDE SEQUENCE</scope>
    <source>
        <strain evidence="1">691B_2</strain>
    </source>
</reference>
<accession>A0AAW7KFF7</accession>
<feature type="non-terminal residue" evidence="1">
    <location>
        <position position="1"/>
    </location>
</feature>
<dbReference type="EMBL" id="JAREWH010000218">
    <property type="protein sequence ID" value="MDN3194125.1"/>
    <property type="molecule type" value="Genomic_DNA"/>
</dbReference>
<evidence type="ECO:0000313" key="2">
    <source>
        <dbReference type="Proteomes" id="UP001173174"/>
    </source>
</evidence>
<organism evidence="1 2">
    <name type="scientific">Enterococcus faecalis</name>
    <name type="common">Streptococcus faecalis</name>
    <dbReference type="NCBI Taxonomy" id="1351"/>
    <lineage>
        <taxon>Bacteria</taxon>
        <taxon>Bacillati</taxon>
        <taxon>Bacillota</taxon>
        <taxon>Bacilli</taxon>
        <taxon>Lactobacillales</taxon>
        <taxon>Enterococcaceae</taxon>
        <taxon>Enterococcus</taxon>
    </lineage>
</organism>
<dbReference type="AlphaFoldDB" id="A0AAW7KFF7"/>
<dbReference type="Proteomes" id="UP001173174">
    <property type="component" value="Unassembled WGS sequence"/>
</dbReference>
<dbReference type="Gene3D" id="1.50.10.10">
    <property type="match status" value="1"/>
</dbReference>
<comment type="caution">
    <text evidence="1">The sequence shown here is derived from an EMBL/GenBank/DDBJ whole genome shotgun (WGS) entry which is preliminary data.</text>
</comment>
<protein>
    <submittedName>
        <fullName evidence="1">Glucuronyl hydrolase</fullName>
    </submittedName>
</protein>
<sequence length="103" mass="11772">DFDFNDQMPSDKDSSALAIAACGLLEADKLQAFPQAKELAKGMIYQLGEYYRTQNDSENEGLLLHGVYAHAEGKGIDEPNLWGDYFYMEALMRLAKPSWQRYW</sequence>
<name>A0AAW7KFF7_ENTFL</name>
<proteinExistence type="predicted"/>
<keyword evidence="1" id="KW-0378">Hydrolase</keyword>
<dbReference type="InterPro" id="IPR012341">
    <property type="entry name" value="6hp_glycosidase-like_sf"/>
</dbReference>
<gene>
    <name evidence="1" type="ORF">P0E79_16810</name>
</gene>
<dbReference type="SUPFAM" id="SSF48208">
    <property type="entry name" value="Six-hairpin glycosidases"/>
    <property type="match status" value="1"/>
</dbReference>
<dbReference type="GO" id="GO:0005975">
    <property type="term" value="P:carbohydrate metabolic process"/>
    <property type="evidence" value="ECO:0007669"/>
    <property type="project" value="InterPro"/>
</dbReference>
<dbReference type="InterPro" id="IPR008928">
    <property type="entry name" value="6-hairpin_glycosidase_sf"/>
</dbReference>
<reference evidence="1" key="1">
    <citation type="journal article" date="2023" name="Pathogens">
        <title>Prevalence of Enterococcus spp. and the Whole-Genome Characteristics of Enterococcus faecium and Enterococcus faecalis Strains Isolated from Free-Living Birds in Poland.</title>
        <authorList>
            <person name="Kwit R."/>
            <person name="Zajac M."/>
            <person name="Smialowska-Weglinska A."/>
            <person name="Skarzynska M."/>
            <person name="Bomba A."/>
            <person name="Lalak A."/>
            <person name="Skrzypiec E."/>
            <person name="Wojdat D."/>
            <person name="Koza W."/>
            <person name="Mikos-Wojewoda E."/>
            <person name="Pasim P."/>
            <person name="Skora M."/>
            <person name="Polak M."/>
            <person name="Wiacek J."/>
            <person name="Wasyl D."/>
        </authorList>
    </citation>
    <scope>NUCLEOTIDE SEQUENCE</scope>
    <source>
        <strain evidence="1">691B_2</strain>
    </source>
</reference>
<evidence type="ECO:0000313" key="1">
    <source>
        <dbReference type="EMBL" id="MDN3194125.1"/>
    </source>
</evidence>
<dbReference type="GO" id="GO:0016787">
    <property type="term" value="F:hydrolase activity"/>
    <property type="evidence" value="ECO:0007669"/>
    <property type="project" value="UniProtKB-KW"/>
</dbReference>